<organism evidence="1">
    <name type="scientific">Dulem virus 39</name>
    <dbReference type="NCBI Taxonomy" id="3145757"/>
    <lineage>
        <taxon>Viruses</taxon>
        <taxon>Duplodnaviria</taxon>
        <taxon>Heunggongvirae</taxon>
        <taxon>Uroviricota</taxon>
        <taxon>Caudoviricetes</taxon>
    </lineage>
</organism>
<sequence length="106" mass="12968">MSSIKKDSAFAYYYDRPQSEYAQLVAEWIASNFQQHLFCLDRPKFREIIRKTVVVRYSEDSPMFWILMYFDEKDNEILRFYLREESDTPFFGERIEFIMSECLDNK</sequence>
<name>A0AAU8B8A5_9CAUD</name>
<reference evidence="1" key="1">
    <citation type="submission" date="2024-03" db="EMBL/GenBank/DDBJ databases">
        <title>Diverse circular DNA viruses in blood, oral, and fecal samples of captive lemurs.</title>
        <authorList>
            <person name="Paietta E.N."/>
            <person name="Kraberger S."/>
            <person name="Lund M.C."/>
            <person name="Custer J.M."/>
            <person name="Vargas K.M."/>
            <person name="Ehmke E.E."/>
            <person name="Yoder A.D."/>
            <person name="Varsani A."/>
        </authorList>
    </citation>
    <scope>NUCLEOTIDE SEQUENCE</scope>
    <source>
        <strain evidence="1">Duke_28FS_1</strain>
    </source>
</reference>
<dbReference type="EMBL" id="PP511791">
    <property type="protein sequence ID" value="XCD07502.1"/>
    <property type="molecule type" value="Genomic_DNA"/>
</dbReference>
<proteinExistence type="predicted"/>
<accession>A0AAU8B8A5</accession>
<evidence type="ECO:0000313" key="1">
    <source>
        <dbReference type="EMBL" id="XCD07502.1"/>
    </source>
</evidence>
<protein>
    <submittedName>
        <fullName evidence="1">Uncharacterized protein</fullName>
    </submittedName>
</protein>